<dbReference type="InterPro" id="IPR018959">
    <property type="entry name" value="DUF1989"/>
</dbReference>
<dbReference type="RefSeq" id="WP_012040266.1">
    <property type="nucleotide sequence ID" value="NC_009484.1"/>
</dbReference>
<evidence type="ECO:0000313" key="2">
    <source>
        <dbReference type="EMBL" id="ABQ31920.1"/>
    </source>
</evidence>
<dbReference type="PANTHER" id="PTHR31527:SF0">
    <property type="entry name" value="RE64534P"/>
    <property type="match status" value="1"/>
</dbReference>
<organism evidence="2 3">
    <name type="scientific">Acidiphilium cryptum (strain JF-5)</name>
    <dbReference type="NCBI Taxonomy" id="349163"/>
    <lineage>
        <taxon>Bacteria</taxon>
        <taxon>Pseudomonadati</taxon>
        <taxon>Pseudomonadota</taxon>
        <taxon>Alphaproteobacteria</taxon>
        <taxon>Acetobacterales</taxon>
        <taxon>Acidocellaceae</taxon>
        <taxon>Acidiphilium</taxon>
    </lineage>
</organism>
<evidence type="ECO:0000259" key="1">
    <source>
        <dbReference type="Pfam" id="PF09347"/>
    </source>
</evidence>
<keyword evidence="3" id="KW-1185">Reference proteome</keyword>
<dbReference type="HOGENOM" id="CLU_079904_0_0_5"/>
<dbReference type="PANTHER" id="PTHR31527">
    <property type="entry name" value="RE64534P"/>
    <property type="match status" value="1"/>
</dbReference>
<dbReference type="NCBIfam" id="TIGR03425">
    <property type="entry name" value="urea_degr_2"/>
    <property type="match status" value="1"/>
</dbReference>
<feature type="domain" description="DUF1989" evidence="1">
    <location>
        <begin position="48"/>
        <end position="205"/>
    </location>
</feature>
<gene>
    <name evidence="2" type="ordered locus">Acry_2729</name>
</gene>
<reference evidence="2 3" key="1">
    <citation type="submission" date="2007-05" db="EMBL/GenBank/DDBJ databases">
        <title>Complete sequence of chromosome of Acidiphilium cryptum JF-5.</title>
        <authorList>
            <consortium name="US DOE Joint Genome Institute"/>
            <person name="Copeland A."/>
            <person name="Lucas S."/>
            <person name="Lapidus A."/>
            <person name="Barry K."/>
            <person name="Detter J.C."/>
            <person name="Glavina del Rio T."/>
            <person name="Hammon N."/>
            <person name="Israni S."/>
            <person name="Dalin E."/>
            <person name="Tice H."/>
            <person name="Pitluck S."/>
            <person name="Sims D."/>
            <person name="Brettin T."/>
            <person name="Bruce D."/>
            <person name="Han C."/>
            <person name="Schmutz J."/>
            <person name="Larimer F."/>
            <person name="Land M."/>
            <person name="Hauser L."/>
            <person name="Kyrpides N."/>
            <person name="Kim E."/>
            <person name="Magnuson T."/>
            <person name="Richardson P."/>
        </authorList>
    </citation>
    <scope>NUCLEOTIDE SEQUENCE [LARGE SCALE GENOMIC DNA]</scope>
    <source>
        <strain evidence="2 3">JF-5</strain>
    </source>
</reference>
<protein>
    <recommendedName>
        <fullName evidence="1">DUF1989 domain-containing protein</fullName>
    </recommendedName>
</protein>
<dbReference type="AlphaFoldDB" id="A5G238"/>
<name>A5G238_ACICJ</name>
<evidence type="ECO:0000313" key="3">
    <source>
        <dbReference type="Proteomes" id="UP000000245"/>
    </source>
</evidence>
<sequence length="260" mass="27339">MDNLDTMTPEQYRARYEALQAGARARAAAMPDLGAPPAIGAGDVISREVIPPGWYVALRLRRGEALHVENPRGTPGASVFLWNADDVSERFNAGDTAKLQWTTLIGGGRVLFSDMGRVMASVISDSGAGHDPILGPSTPETAGGARNGRDNLRSAAAKFGLGRRDVGPCLTLFAKMRVDEAGRPALAGAPPPGAFVTLRAEMNLLVALSNTPHPLATSQAASGEIGIVRYRAAAAGADDPCRWATEEAARGFGNNDRYFA</sequence>
<dbReference type="STRING" id="349163.Acry_2729"/>
<dbReference type="EMBL" id="CP000697">
    <property type="protein sequence ID" value="ABQ31920.1"/>
    <property type="molecule type" value="Genomic_DNA"/>
</dbReference>
<dbReference type="InterPro" id="IPR017792">
    <property type="entry name" value="UAAP1"/>
</dbReference>
<dbReference type="Proteomes" id="UP000000245">
    <property type="component" value="Chromosome"/>
</dbReference>
<dbReference type="eggNOG" id="COG3665">
    <property type="taxonomic scope" value="Bacteria"/>
</dbReference>
<accession>A5G238</accession>
<proteinExistence type="predicted"/>
<dbReference type="Pfam" id="PF09347">
    <property type="entry name" value="DUF1989"/>
    <property type="match status" value="1"/>
</dbReference>
<dbReference type="KEGG" id="acr:Acry_2729"/>